<accession>A0A2V0NVU0</accession>
<feature type="compositionally biased region" description="Low complexity" evidence="1">
    <location>
        <begin position="201"/>
        <end position="213"/>
    </location>
</feature>
<organism evidence="2 3">
    <name type="scientific">Raphidocelis subcapitata</name>
    <dbReference type="NCBI Taxonomy" id="307507"/>
    <lineage>
        <taxon>Eukaryota</taxon>
        <taxon>Viridiplantae</taxon>
        <taxon>Chlorophyta</taxon>
        <taxon>core chlorophytes</taxon>
        <taxon>Chlorophyceae</taxon>
        <taxon>CS clade</taxon>
        <taxon>Sphaeropleales</taxon>
        <taxon>Selenastraceae</taxon>
        <taxon>Raphidocelis</taxon>
    </lineage>
</organism>
<evidence type="ECO:0000313" key="3">
    <source>
        <dbReference type="Proteomes" id="UP000247498"/>
    </source>
</evidence>
<feature type="region of interest" description="Disordered" evidence="1">
    <location>
        <begin position="193"/>
        <end position="216"/>
    </location>
</feature>
<feature type="region of interest" description="Disordered" evidence="1">
    <location>
        <begin position="90"/>
        <end position="167"/>
    </location>
</feature>
<feature type="compositionally biased region" description="Low complexity" evidence="1">
    <location>
        <begin position="1"/>
        <end position="16"/>
    </location>
</feature>
<feature type="region of interest" description="Disordered" evidence="1">
    <location>
        <begin position="299"/>
        <end position="322"/>
    </location>
</feature>
<dbReference type="OrthoDB" id="10249612at2759"/>
<dbReference type="STRING" id="307507.A0A2V0NVU0"/>
<gene>
    <name evidence="2" type="ORF">Rsub_01774</name>
</gene>
<feature type="compositionally biased region" description="Low complexity" evidence="1">
    <location>
        <begin position="155"/>
        <end position="167"/>
    </location>
</feature>
<feature type="compositionally biased region" description="Acidic residues" evidence="1">
    <location>
        <begin position="308"/>
        <end position="322"/>
    </location>
</feature>
<keyword evidence="3" id="KW-1185">Reference proteome</keyword>
<dbReference type="AlphaFoldDB" id="A0A2V0NVU0"/>
<dbReference type="EMBL" id="BDRX01000008">
    <property type="protein sequence ID" value="GBF89057.1"/>
    <property type="molecule type" value="Genomic_DNA"/>
</dbReference>
<comment type="caution">
    <text evidence="2">The sequence shown here is derived from an EMBL/GenBank/DDBJ whole genome shotgun (WGS) entry which is preliminary data.</text>
</comment>
<evidence type="ECO:0000256" key="1">
    <source>
        <dbReference type="SAM" id="MobiDB-lite"/>
    </source>
</evidence>
<protein>
    <submittedName>
        <fullName evidence="2">Uncharacterized protein</fullName>
    </submittedName>
</protein>
<dbReference type="Proteomes" id="UP000247498">
    <property type="component" value="Unassembled WGS sequence"/>
</dbReference>
<dbReference type="Pfam" id="PF05005">
    <property type="entry name" value="Ocnus"/>
    <property type="match status" value="1"/>
</dbReference>
<dbReference type="InterPro" id="IPR007702">
    <property type="entry name" value="Janus"/>
</dbReference>
<name>A0A2V0NVU0_9CHLO</name>
<reference evidence="2 3" key="1">
    <citation type="journal article" date="2018" name="Sci. Rep.">
        <title>Raphidocelis subcapitata (=Pseudokirchneriella subcapitata) provides an insight into genome evolution and environmental adaptations in the Sphaeropleales.</title>
        <authorList>
            <person name="Suzuki S."/>
            <person name="Yamaguchi H."/>
            <person name="Nakajima N."/>
            <person name="Kawachi M."/>
        </authorList>
    </citation>
    <scope>NUCLEOTIDE SEQUENCE [LARGE SCALE GENOMIC DNA]</scope>
    <source>
        <strain evidence="2 3">NIES-35</strain>
    </source>
</reference>
<dbReference type="GO" id="GO:0043565">
    <property type="term" value="F:sequence-specific DNA binding"/>
    <property type="evidence" value="ECO:0007669"/>
    <property type="project" value="TreeGrafter"/>
</dbReference>
<dbReference type="GO" id="GO:0005634">
    <property type="term" value="C:nucleus"/>
    <property type="evidence" value="ECO:0007669"/>
    <property type="project" value="TreeGrafter"/>
</dbReference>
<dbReference type="PANTHER" id="PTHR14312">
    <property type="entry name" value="CREB/ATF BZIP TRANSCRIPTION FACTOR"/>
    <property type="match status" value="1"/>
</dbReference>
<dbReference type="GO" id="GO:0010468">
    <property type="term" value="P:regulation of gene expression"/>
    <property type="evidence" value="ECO:0007669"/>
    <property type="project" value="TreeGrafter"/>
</dbReference>
<sequence>MYARSSLSRGSGSPLSVADSPGRRPDGALCAAPACVLDLYEAAWYGTPGGHAAAGAAASSAAAARARPWYANPATGSTPSLYQDDVMDGLLPEALPPADGAPGFLHQHEQQEQARANGYGSPSRAAARRPLAAHHWQQQQQAVQVPHPSLPLSKQQQQQREWQEQQQQQQQQQQQEWQEQQRYEQEYRRVAPVPIGNGDTSANGASSGQGSAADAPVLGTWAQRRTYLLAKRNSFRLAPTREGHEGPAAEAAASAQPIPGAPQSAADKASGGAAPANAASAAGAAAAAAAAAAAGAAADQAAPAPAPDPDEEGEEGEEDDEEVIARAAWRWRFAKRWQAEQVRQLDPSASAGEGDGMEEALEYLAACGQQWDLSRTMSDGMGSGSVPRMLGTMDSGSGLLASELLVGGDASRHASFSHSPLAAAAGGRRNATPARPSMLGAAAGAGAAANGAAAATTSAAGGARRGAAGAAAGGGRHGAATRELTAVTRRATALLQTVTDLDRAAEERWREAQAPPGGELWVGALLETVEIDDWGKFKFVLVRLRDHAGRQKLVVRGANYSSEGKLLEGLHRQVVAAAAAHEVPTEPLETVGGGVMEWRRDRDRHLHLHSPFVAPTSGMAASEVLSLTAVLSKQSLPIHYRVTAQGGKAL</sequence>
<evidence type="ECO:0000313" key="2">
    <source>
        <dbReference type="EMBL" id="GBF89057.1"/>
    </source>
</evidence>
<dbReference type="PANTHER" id="PTHR14312:SF1">
    <property type="entry name" value="BASIC-LEUCINE ZIPPER TRANSCRIPTION FACTOR A"/>
    <property type="match status" value="1"/>
</dbReference>
<proteinExistence type="predicted"/>
<feature type="region of interest" description="Disordered" evidence="1">
    <location>
        <begin position="1"/>
        <end position="23"/>
    </location>
</feature>
<feature type="compositionally biased region" description="Low complexity" evidence="1">
    <location>
        <begin position="248"/>
        <end position="275"/>
    </location>
</feature>
<feature type="region of interest" description="Disordered" evidence="1">
    <location>
        <begin position="238"/>
        <end position="275"/>
    </location>
</feature>
<dbReference type="InParanoid" id="A0A2V0NVU0"/>
<feature type="compositionally biased region" description="Low complexity" evidence="1">
    <location>
        <begin position="121"/>
        <end position="147"/>
    </location>
</feature>